<dbReference type="EMBL" id="QMQB01000228">
    <property type="protein sequence ID" value="RLE11615.1"/>
    <property type="molecule type" value="Genomic_DNA"/>
</dbReference>
<comment type="caution">
    <text evidence="1">The sequence shown here is derived from an EMBL/GenBank/DDBJ whole genome shotgun (WGS) entry which is preliminary data.</text>
</comment>
<dbReference type="AlphaFoldDB" id="A0A662D857"/>
<reference evidence="1 2" key="1">
    <citation type="submission" date="2018-06" db="EMBL/GenBank/DDBJ databases">
        <title>Extensive metabolic versatility and redundancy in microbially diverse, dynamic hydrothermal sediments.</title>
        <authorList>
            <person name="Dombrowski N."/>
            <person name="Teske A."/>
            <person name="Baker B.J."/>
        </authorList>
    </citation>
    <scope>NUCLEOTIDE SEQUENCE [LARGE SCALE GENOMIC DNA]</scope>
    <source>
        <strain evidence="1">B19_G9</strain>
    </source>
</reference>
<dbReference type="Proteomes" id="UP000267654">
    <property type="component" value="Unassembled WGS sequence"/>
</dbReference>
<protein>
    <submittedName>
        <fullName evidence="1">Uncharacterized protein</fullName>
    </submittedName>
</protein>
<proteinExistence type="predicted"/>
<sequence>MEHKLKIPYSLRRKLVKKLSLVPEIASSVSEMGLSMQLQEDKKEIELARYLNSINVSLDDLKGDKAPSFIVDDPVWEIFGGDLLRLVKKELIKEGVVFTNEDAVFLSFLIADLIINGESCE</sequence>
<gene>
    <name evidence="1" type="ORF">DRI96_05905</name>
</gene>
<name>A0A662D857_UNCAE</name>
<accession>A0A662D857</accession>
<organism evidence="1 2">
    <name type="scientific">Aerophobetes bacterium</name>
    <dbReference type="NCBI Taxonomy" id="2030807"/>
    <lineage>
        <taxon>Bacteria</taxon>
        <taxon>Candidatus Aerophobota</taxon>
    </lineage>
</organism>
<evidence type="ECO:0000313" key="1">
    <source>
        <dbReference type="EMBL" id="RLE11615.1"/>
    </source>
</evidence>
<evidence type="ECO:0000313" key="2">
    <source>
        <dbReference type="Proteomes" id="UP000267654"/>
    </source>
</evidence>